<organism evidence="1 2">
    <name type="scientific">Microvirga tunisiensis</name>
    <dbReference type="NCBI Taxonomy" id="2108360"/>
    <lineage>
        <taxon>Bacteria</taxon>
        <taxon>Pseudomonadati</taxon>
        <taxon>Pseudomonadota</taxon>
        <taxon>Alphaproteobacteria</taxon>
        <taxon>Hyphomicrobiales</taxon>
        <taxon>Methylobacteriaceae</taxon>
        <taxon>Microvirga</taxon>
    </lineage>
</organism>
<gene>
    <name evidence="1" type="ORF">FS320_44795</name>
</gene>
<sequence length="45" mass="5075">MSDYIGLDVSLKETAISVRRDGKRIWRGKCPSDPSLIAEVVRERA</sequence>
<proteinExistence type="predicted"/>
<keyword evidence="2" id="KW-1185">Reference proteome</keyword>
<dbReference type="AlphaFoldDB" id="A0A5N7MXS2"/>
<reference evidence="1 2" key="1">
    <citation type="journal article" date="2019" name="Syst. Appl. Microbiol.">
        <title>Microvirga tunisiensis sp. nov., a root nodule symbiotic bacterium isolated from Lupinus micranthus and L. luteus grown in Northern Tunisia.</title>
        <authorList>
            <person name="Msaddak A."/>
            <person name="Rejili M."/>
            <person name="Duran D."/>
            <person name="Mars M."/>
            <person name="Palacios J.M."/>
            <person name="Ruiz-Argueso T."/>
            <person name="Rey L."/>
            <person name="Imperial J."/>
        </authorList>
    </citation>
    <scope>NUCLEOTIDE SEQUENCE [LARGE SCALE GENOMIC DNA]</scope>
    <source>
        <strain evidence="1 2">Lmie10</strain>
    </source>
</reference>
<accession>A0A5N7MXS2</accession>
<comment type="caution">
    <text evidence="1">The sequence shown here is derived from an EMBL/GenBank/DDBJ whole genome shotgun (WGS) entry which is preliminary data.</text>
</comment>
<evidence type="ECO:0000313" key="2">
    <source>
        <dbReference type="Proteomes" id="UP000403266"/>
    </source>
</evidence>
<evidence type="ECO:0000313" key="1">
    <source>
        <dbReference type="EMBL" id="MPR31735.1"/>
    </source>
</evidence>
<dbReference type="EMBL" id="VOSK01000965">
    <property type="protein sequence ID" value="MPR31735.1"/>
    <property type="molecule type" value="Genomic_DNA"/>
</dbReference>
<feature type="non-terminal residue" evidence="1">
    <location>
        <position position="45"/>
    </location>
</feature>
<dbReference type="Proteomes" id="UP000403266">
    <property type="component" value="Unassembled WGS sequence"/>
</dbReference>
<name>A0A5N7MXS2_9HYPH</name>
<protein>
    <submittedName>
        <fullName evidence="1">IS110 family transposase</fullName>
    </submittedName>
</protein>